<dbReference type="EMBL" id="JAMZIH010008093">
    <property type="protein sequence ID" value="KAJ1672614.1"/>
    <property type="molecule type" value="Genomic_DNA"/>
</dbReference>
<keyword evidence="2" id="KW-1185">Reference proteome</keyword>
<dbReference type="Proteomes" id="UP001145114">
    <property type="component" value="Unassembled WGS sequence"/>
</dbReference>
<reference evidence="1" key="1">
    <citation type="submission" date="2022-06" db="EMBL/GenBank/DDBJ databases">
        <title>Phylogenomic reconstructions and comparative analyses of Kickxellomycotina fungi.</title>
        <authorList>
            <person name="Reynolds N.K."/>
            <person name="Stajich J.E."/>
            <person name="Barry K."/>
            <person name="Grigoriev I.V."/>
            <person name="Crous P."/>
            <person name="Smith M.E."/>
        </authorList>
    </citation>
    <scope>NUCLEOTIDE SEQUENCE</scope>
    <source>
        <strain evidence="1">RSA 2271</strain>
    </source>
</reference>
<evidence type="ECO:0000313" key="1">
    <source>
        <dbReference type="EMBL" id="KAJ1672614.1"/>
    </source>
</evidence>
<proteinExistence type="predicted"/>
<sequence length="335" mass="37812">FEIDVVVKLSQADLFGRIAFLARGTFVDSDGKRTDAVLKFVRREAVRQAEGEAYGVLHWKGVPYVPELLLSGYVDEWDSWVLECLVVADAGKSLREYRANDFRERRNPELLGRVATVVTQCLWDASQAGVYHQHISTSNICVGASGRVHVIGWGCASIEPKTLEDYRQELKGQFPGDPSLSSLPNADEVAENEEEHDLFTGTHYFLSIRALLRYTRQSVVNDLESLLYVLIHFVAKDSEALSNATVWVKDQSAKQMAILKAGVFTCTDHFHKWTGIDDLGYFDRCSRACFELLKTLARRLFFSQDGTTSVMCSVLNDEEDPRMSYDLEHWLISGP</sequence>
<name>A0ACC1H840_9FUNG</name>
<evidence type="ECO:0000313" key="2">
    <source>
        <dbReference type="Proteomes" id="UP001145114"/>
    </source>
</evidence>
<comment type="caution">
    <text evidence="1">The sequence shown here is derived from an EMBL/GenBank/DDBJ whole genome shotgun (WGS) entry which is preliminary data.</text>
</comment>
<feature type="non-terminal residue" evidence="1">
    <location>
        <position position="335"/>
    </location>
</feature>
<protein>
    <submittedName>
        <fullName evidence="1">Uncharacterized protein</fullName>
    </submittedName>
</protein>
<accession>A0ACC1H840</accession>
<organism evidence="1 2">
    <name type="scientific">Spiromyces aspiralis</name>
    <dbReference type="NCBI Taxonomy" id="68401"/>
    <lineage>
        <taxon>Eukaryota</taxon>
        <taxon>Fungi</taxon>
        <taxon>Fungi incertae sedis</taxon>
        <taxon>Zoopagomycota</taxon>
        <taxon>Kickxellomycotina</taxon>
        <taxon>Kickxellomycetes</taxon>
        <taxon>Kickxellales</taxon>
        <taxon>Kickxellaceae</taxon>
        <taxon>Spiromyces</taxon>
    </lineage>
</organism>
<gene>
    <name evidence="1" type="ORF">EV182_006838</name>
</gene>
<feature type="non-terminal residue" evidence="1">
    <location>
        <position position="1"/>
    </location>
</feature>